<dbReference type="RefSeq" id="XP_005109253.1">
    <property type="nucleotide sequence ID" value="XM_005109196.3"/>
</dbReference>
<evidence type="ECO:0000313" key="2">
    <source>
        <dbReference type="Proteomes" id="UP000694888"/>
    </source>
</evidence>
<keyword evidence="2" id="KW-1185">Reference proteome</keyword>
<dbReference type="Gene3D" id="2.170.130.30">
    <property type="match status" value="1"/>
</dbReference>
<feature type="signal peptide" evidence="1">
    <location>
        <begin position="1"/>
        <end position="33"/>
    </location>
</feature>
<proteinExistence type="predicted"/>
<organism evidence="2 3">
    <name type="scientific">Aplysia californica</name>
    <name type="common">California sea hare</name>
    <dbReference type="NCBI Taxonomy" id="6500"/>
    <lineage>
        <taxon>Eukaryota</taxon>
        <taxon>Metazoa</taxon>
        <taxon>Spiralia</taxon>
        <taxon>Lophotrochozoa</taxon>
        <taxon>Mollusca</taxon>
        <taxon>Gastropoda</taxon>
        <taxon>Heterobranchia</taxon>
        <taxon>Euthyneura</taxon>
        <taxon>Tectipleura</taxon>
        <taxon>Aplysiida</taxon>
        <taxon>Aplysioidea</taxon>
        <taxon>Aplysiidae</taxon>
        <taxon>Aplysia</taxon>
    </lineage>
</organism>
<dbReference type="PANTHER" id="PTHR10559:SF18">
    <property type="entry name" value="TRANSCOBALAMIN II"/>
    <property type="match status" value="1"/>
</dbReference>
<protein>
    <submittedName>
        <fullName evidence="3">Uncharacterized protein LOC101856133</fullName>
    </submittedName>
</protein>
<accession>A0ABM0K5K4</accession>
<reference evidence="3" key="1">
    <citation type="submission" date="2025-08" db="UniProtKB">
        <authorList>
            <consortium name="RefSeq"/>
        </authorList>
    </citation>
    <scope>IDENTIFICATION</scope>
</reference>
<dbReference type="Proteomes" id="UP000694888">
    <property type="component" value="Unplaced"/>
</dbReference>
<dbReference type="InterPro" id="IPR051588">
    <property type="entry name" value="Cobalamin_Transport"/>
</dbReference>
<dbReference type="GeneID" id="101856133"/>
<name>A0ABM0K5K4_APLCA</name>
<keyword evidence="1" id="KW-0732">Signal</keyword>
<sequence>MISHHQLQRFANMQAFLCTFLLIFAVTANLACSRQAKKTDTNVDGDDSGSKLPRAPTVTACGLCGNPISVTLKLNNQFKTPYFEYEVKVNNHPQRELIYMMQQAADKNPAFKFSADYFASLGFSISTINGLSASVDDKTYWALLDHPSGAAKKLGVSSYIPLNNEVIMFNFTTWATHT</sequence>
<feature type="chain" id="PRO_5045826913" evidence="1">
    <location>
        <begin position="34"/>
        <end position="178"/>
    </location>
</feature>
<evidence type="ECO:0000313" key="3">
    <source>
        <dbReference type="RefSeq" id="XP_005109253.1"/>
    </source>
</evidence>
<dbReference type="PANTHER" id="PTHR10559">
    <property type="entry name" value="TRANSCOBALAMIN-1/GASTRIC INTRINSIC FACTOR"/>
    <property type="match status" value="1"/>
</dbReference>
<evidence type="ECO:0000256" key="1">
    <source>
        <dbReference type="SAM" id="SignalP"/>
    </source>
</evidence>
<gene>
    <name evidence="3" type="primary">LOC101856133</name>
</gene>